<protein>
    <recommendedName>
        <fullName evidence="2">Amine oxidase domain-containing protein</fullName>
    </recommendedName>
</protein>
<accession>A0A8W8I823</accession>
<dbReference type="EnsemblMetazoa" id="G12844.1">
    <property type="protein sequence ID" value="G12844.1:cds"/>
    <property type="gene ID" value="G12844"/>
</dbReference>
<evidence type="ECO:0000256" key="1">
    <source>
        <dbReference type="SAM" id="SignalP"/>
    </source>
</evidence>
<dbReference type="OrthoDB" id="5977782at2759"/>
<evidence type="ECO:0000313" key="3">
    <source>
        <dbReference type="EnsemblMetazoa" id="G12844.1:cds"/>
    </source>
</evidence>
<dbReference type="SUPFAM" id="SSF54373">
    <property type="entry name" value="FAD-linked reductases, C-terminal domain"/>
    <property type="match status" value="1"/>
</dbReference>
<sequence>MMILKGLLYLAWFVFEQSKGNNVEDITIIGAGIGGSYTGWRLRNKGLKIGIYEYSDRVGGRMFSKFFPDAPDLPVDFGAMRLRPEDHVRMIKAGRELGLTFVPFPEGGGRIPERTLLYMRNTHLRIFELGGPRTPYSLRPEESRNPDDLSRLLSETYSNYNGTNPNVELFTATTIDGVPLYLQSYTDVIQKTGISLEARRYIKDNNLFQSGFGPEQCLENFPNARRGFENIPIQTGLPPFVTVPTGMNSFPAEFMRQFLLSNPIRHTLTMNRQLVKVLKKNKGLYQLKFRETISINGLIIPTNKYCYVYSRNVILSIPKVPVQKIQMPQFSNPQFLSALDSVLDVQSSKIFLIYNYPWWLGGSHNFTFTHSDLPYRQSYNWGISRTGKAVLLISYTDTHDVPFWSRLQNTGNIISKRYDETRVTDEVVKQAHLQLSRVYNRHVNSIPDPIDGMMFVWNKYPYNGGWVGWKPGSRWYDIKRYLTRPFLQENIYINHGYWGAEHNGWGESSLEAADDVLSFFNIPSYLQTN</sequence>
<evidence type="ECO:0000313" key="4">
    <source>
        <dbReference type="Proteomes" id="UP000005408"/>
    </source>
</evidence>
<dbReference type="Gene3D" id="3.50.50.60">
    <property type="entry name" value="FAD/NAD(P)-binding domain"/>
    <property type="match status" value="1"/>
</dbReference>
<name>A0A8W8I823_MAGGI</name>
<feature type="domain" description="Amine oxidase" evidence="2">
    <location>
        <begin position="40"/>
        <end position="517"/>
    </location>
</feature>
<feature type="signal peptide" evidence="1">
    <location>
        <begin position="1"/>
        <end position="20"/>
    </location>
</feature>
<dbReference type="InterPro" id="IPR050281">
    <property type="entry name" value="Flavin_monoamine_oxidase"/>
</dbReference>
<dbReference type="Proteomes" id="UP000005408">
    <property type="component" value="Unassembled WGS sequence"/>
</dbReference>
<dbReference type="Gene3D" id="3.90.660.10">
    <property type="match status" value="2"/>
</dbReference>
<dbReference type="PANTHER" id="PTHR10742">
    <property type="entry name" value="FLAVIN MONOAMINE OXIDASE"/>
    <property type="match status" value="1"/>
</dbReference>
<dbReference type="GO" id="GO:0009063">
    <property type="term" value="P:amino acid catabolic process"/>
    <property type="evidence" value="ECO:0007669"/>
    <property type="project" value="TreeGrafter"/>
</dbReference>
<keyword evidence="1" id="KW-0732">Signal</keyword>
<evidence type="ECO:0000259" key="2">
    <source>
        <dbReference type="Pfam" id="PF01593"/>
    </source>
</evidence>
<dbReference type="InterPro" id="IPR036188">
    <property type="entry name" value="FAD/NAD-bd_sf"/>
</dbReference>
<dbReference type="AlphaFoldDB" id="A0A8W8I823"/>
<keyword evidence="4" id="KW-1185">Reference proteome</keyword>
<organism evidence="3 4">
    <name type="scientific">Magallana gigas</name>
    <name type="common">Pacific oyster</name>
    <name type="synonym">Crassostrea gigas</name>
    <dbReference type="NCBI Taxonomy" id="29159"/>
    <lineage>
        <taxon>Eukaryota</taxon>
        <taxon>Metazoa</taxon>
        <taxon>Spiralia</taxon>
        <taxon>Lophotrochozoa</taxon>
        <taxon>Mollusca</taxon>
        <taxon>Bivalvia</taxon>
        <taxon>Autobranchia</taxon>
        <taxon>Pteriomorphia</taxon>
        <taxon>Ostreida</taxon>
        <taxon>Ostreoidea</taxon>
        <taxon>Ostreidae</taxon>
        <taxon>Magallana</taxon>
    </lineage>
</organism>
<dbReference type="OMA" id="NTHLRIF"/>
<dbReference type="PANTHER" id="PTHR10742:SF342">
    <property type="entry name" value="AMINE OXIDASE"/>
    <property type="match status" value="1"/>
</dbReference>
<dbReference type="SUPFAM" id="SSF51905">
    <property type="entry name" value="FAD/NAD(P)-binding domain"/>
    <property type="match status" value="1"/>
</dbReference>
<dbReference type="InterPro" id="IPR002937">
    <property type="entry name" value="Amino_oxidase"/>
</dbReference>
<dbReference type="Pfam" id="PF01593">
    <property type="entry name" value="Amino_oxidase"/>
    <property type="match status" value="1"/>
</dbReference>
<dbReference type="GO" id="GO:0001716">
    <property type="term" value="F:L-amino-acid oxidase activity"/>
    <property type="evidence" value="ECO:0007669"/>
    <property type="project" value="TreeGrafter"/>
</dbReference>
<proteinExistence type="predicted"/>
<feature type="chain" id="PRO_5036480615" description="Amine oxidase domain-containing protein" evidence="1">
    <location>
        <begin position="21"/>
        <end position="529"/>
    </location>
</feature>
<reference evidence="3" key="1">
    <citation type="submission" date="2022-08" db="UniProtKB">
        <authorList>
            <consortium name="EnsemblMetazoa"/>
        </authorList>
    </citation>
    <scope>IDENTIFICATION</scope>
    <source>
        <strain evidence="3">05x7-T-G4-1.051#20</strain>
    </source>
</reference>